<dbReference type="Pfam" id="PF13466">
    <property type="entry name" value="STAS_2"/>
    <property type="match status" value="1"/>
</dbReference>
<accession>A0ABY7BDJ5</accession>
<evidence type="ECO:0000256" key="1">
    <source>
        <dbReference type="ARBA" id="ARBA00009013"/>
    </source>
</evidence>
<dbReference type="NCBIfam" id="TIGR00377">
    <property type="entry name" value="ant_ant_sig"/>
    <property type="match status" value="1"/>
</dbReference>
<evidence type="ECO:0000313" key="4">
    <source>
        <dbReference type="EMBL" id="WAL68986.1"/>
    </source>
</evidence>
<dbReference type="RefSeq" id="WP_268759075.1">
    <property type="nucleotide sequence ID" value="NZ_CP113836.1"/>
</dbReference>
<dbReference type="SUPFAM" id="SSF52091">
    <property type="entry name" value="SpoIIaa-like"/>
    <property type="match status" value="1"/>
</dbReference>
<dbReference type="PANTHER" id="PTHR33495">
    <property type="entry name" value="ANTI-SIGMA FACTOR ANTAGONIST TM_1081-RELATED-RELATED"/>
    <property type="match status" value="1"/>
</dbReference>
<protein>
    <recommendedName>
        <fullName evidence="2">Anti-sigma factor antagonist</fullName>
    </recommendedName>
</protein>
<dbReference type="InterPro" id="IPR002645">
    <property type="entry name" value="STAS_dom"/>
</dbReference>
<dbReference type="Gene3D" id="3.30.750.24">
    <property type="entry name" value="STAS domain"/>
    <property type="match status" value="1"/>
</dbReference>
<evidence type="ECO:0000256" key="2">
    <source>
        <dbReference type="RuleBase" id="RU003749"/>
    </source>
</evidence>
<name>A0ABY7BDJ5_9PSEU</name>
<evidence type="ECO:0000313" key="5">
    <source>
        <dbReference type="Proteomes" id="UP001163203"/>
    </source>
</evidence>
<dbReference type="PANTHER" id="PTHR33495:SF2">
    <property type="entry name" value="ANTI-SIGMA FACTOR ANTAGONIST TM_1081-RELATED"/>
    <property type="match status" value="1"/>
</dbReference>
<dbReference type="EMBL" id="CP113836">
    <property type="protein sequence ID" value="WAL68986.1"/>
    <property type="molecule type" value="Genomic_DNA"/>
</dbReference>
<dbReference type="InterPro" id="IPR036513">
    <property type="entry name" value="STAS_dom_sf"/>
</dbReference>
<dbReference type="InterPro" id="IPR058548">
    <property type="entry name" value="MlaB-like_STAS"/>
</dbReference>
<organism evidence="4 5">
    <name type="scientific">Amycolatopsis cynarae</name>
    <dbReference type="NCBI Taxonomy" id="2995223"/>
    <lineage>
        <taxon>Bacteria</taxon>
        <taxon>Bacillati</taxon>
        <taxon>Actinomycetota</taxon>
        <taxon>Actinomycetes</taxon>
        <taxon>Pseudonocardiales</taxon>
        <taxon>Pseudonocardiaceae</taxon>
        <taxon>Amycolatopsis</taxon>
    </lineage>
</organism>
<dbReference type="PROSITE" id="PS50801">
    <property type="entry name" value="STAS"/>
    <property type="match status" value="1"/>
</dbReference>
<sequence length="118" mass="12887">MENDGTIGRGAGTTITRVETDDGTEVGRIRLFGEIDHAEAGRLDEAVLELLDKGVDRLVVDFAELSFFDSACLSALVRARARAEEHETAIVLENVNRYAHRILELTGLTGAFTIKAEN</sequence>
<dbReference type="Proteomes" id="UP001163203">
    <property type="component" value="Chromosome"/>
</dbReference>
<dbReference type="InterPro" id="IPR003658">
    <property type="entry name" value="Anti-sigma_ant"/>
</dbReference>
<evidence type="ECO:0000259" key="3">
    <source>
        <dbReference type="PROSITE" id="PS50801"/>
    </source>
</evidence>
<comment type="similarity">
    <text evidence="1 2">Belongs to the anti-sigma-factor antagonist family.</text>
</comment>
<dbReference type="CDD" id="cd07043">
    <property type="entry name" value="STAS_anti-anti-sigma_factors"/>
    <property type="match status" value="1"/>
</dbReference>
<keyword evidence="5" id="KW-1185">Reference proteome</keyword>
<proteinExistence type="inferred from homology"/>
<feature type="domain" description="STAS" evidence="3">
    <location>
        <begin position="29"/>
        <end position="118"/>
    </location>
</feature>
<gene>
    <name evidence="4" type="ORF">ORV05_14830</name>
</gene>
<reference evidence="4" key="1">
    <citation type="submission" date="2022-11" db="EMBL/GenBank/DDBJ databases">
        <authorList>
            <person name="Mo P."/>
        </authorList>
    </citation>
    <scope>NUCLEOTIDE SEQUENCE</scope>
    <source>
        <strain evidence="4">HUAS 11-8</strain>
    </source>
</reference>